<protein>
    <submittedName>
        <fullName evidence="2">Uncharacterized protein</fullName>
    </submittedName>
</protein>
<reference evidence="2" key="1">
    <citation type="submission" date="2014-12" db="EMBL/GenBank/DDBJ databases">
        <title>Insight into the proteome of Arion vulgaris.</title>
        <authorList>
            <person name="Aradska J."/>
            <person name="Bulat T."/>
            <person name="Smidak R."/>
            <person name="Sarate P."/>
            <person name="Gangsoo J."/>
            <person name="Sialana F."/>
            <person name="Bilban M."/>
            <person name="Lubec G."/>
        </authorList>
    </citation>
    <scope>NUCLEOTIDE SEQUENCE</scope>
    <source>
        <tissue evidence="2">Skin</tissue>
    </source>
</reference>
<dbReference type="EMBL" id="HACG01036419">
    <property type="protein sequence ID" value="CEK83284.1"/>
    <property type="molecule type" value="Transcribed_RNA"/>
</dbReference>
<proteinExistence type="predicted"/>
<keyword evidence="1" id="KW-0732">Signal</keyword>
<feature type="chain" id="PRO_5002111783" evidence="1">
    <location>
        <begin position="21"/>
        <end position="83"/>
    </location>
</feature>
<feature type="signal peptide" evidence="1">
    <location>
        <begin position="1"/>
        <end position="20"/>
    </location>
</feature>
<organism evidence="2">
    <name type="scientific">Arion vulgaris</name>
    <dbReference type="NCBI Taxonomy" id="1028688"/>
    <lineage>
        <taxon>Eukaryota</taxon>
        <taxon>Metazoa</taxon>
        <taxon>Spiralia</taxon>
        <taxon>Lophotrochozoa</taxon>
        <taxon>Mollusca</taxon>
        <taxon>Gastropoda</taxon>
        <taxon>Heterobranchia</taxon>
        <taxon>Euthyneura</taxon>
        <taxon>Panpulmonata</taxon>
        <taxon>Eupulmonata</taxon>
        <taxon>Stylommatophora</taxon>
        <taxon>Helicina</taxon>
        <taxon>Arionoidea</taxon>
        <taxon>Arionidae</taxon>
        <taxon>Arion</taxon>
    </lineage>
</organism>
<evidence type="ECO:0000256" key="1">
    <source>
        <dbReference type="SAM" id="SignalP"/>
    </source>
</evidence>
<evidence type="ECO:0000313" key="2">
    <source>
        <dbReference type="EMBL" id="CEK83284.1"/>
    </source>
</evidence>
<name>A0A0B7AQI2_9EUPU</name>
<accession>A0A0B7AQI2</accession>
<dbReference type="AlphaFoldDB" id="A0A0B7AQI2"/>
<gene>
    <name evidence="2" type="primary">ORF136266</name>
</gene>
<sequence length="83" mass="9552">MLMDWCTAIFVFTSISPDWACQWLTSSLFRNPWFVSIDKFWNKNIAEAVQFEKGGQMSHISNMDQLLITDVGLKEGSHTLSHI</sequence>